<accession>A0AAD9G9U4</accession>
<name>A0AAD9G9U4_9STRA</name>
<dbReference type="AlphaFoldDB" id="A0AAD9G9U4"/>
<dbReference type="Gene3D" id="2.40.160.200">
    <property type="entry name" value="LURP1-related"/>
    <property type="match status" value="2"/>
</dbReference>
<dbReference type="EMBL" id="JASMQC010000025">
    <property type="protein sequence ID" value="KAK1934425.1"/>
    <property type="molecule type" value="Genomic_DNA"/>
</dbReference>
<reference evidence="2" key="1">
    <citation type="submission" date="2023-08" db="EMBL/GenBank/DDBJ databases">
        <title>Reference Genome Resource for the Citrus Pathogen Phytophthora citrophthora.</title>
        <authorList>
            <person name="Moller H."/>
            <person name="Coetzee B."/>
            <person name="Rose L.J."/>
            <person name="Van Niekerk J.M."/>
        </authorList>
    </citation>
    <scope>NUCLEOTIDE SEQUENCE</scope>
    <source>
        <strain evidence="2">STE-U-9442</strain>
    </source>
</reference>
<evidence type="ECO:0000313" key="3">
    <source>
        <dbReference type="Proteomes" id="UP001259832"/>
    </source>
</evidence>
<evidence type="ECO:0000313" key="2">
    <source>
        <dbReference type="EMBL" id="KAK1934425.1"/>
    </source>
</evidence>
<proteinExistence type="predicted"/>
<evidence type="ECO:0008006" key="4">
    <source>
        <dbReference type="Google" id="ProtNLM"/>
    </source>
</evidence>
<protein>
    <recommendedName>
        <fullName evidence="4">Tubby C-terminal domain-containing protein</fullName>
    </recommendedName>
</protein>
<evidence type="ECO:0000256" key="1">
    <source>
        <dbReference type="SAM" id="MobiDB-lite"/>
    </source>
</evidence>
<keyword evidence="3" id="KW-1185">Reference proteome</keyword>
<dbReference type="InterPro" id="IPR007612">
    <property type="entry name" value="LOR"/>
</dbReference>
<dbReference type="InterPro" id="IPR038595">
    <property type="entry name" value="LOR_sf"/>
</dbReference>
<feature type="region of interest" description="Disordered" evidence="1">
    <location>
        <begin position="1"/>
        <end position="33"/>
    </location>
</feature>
<organism evidence="2 3">
    <name type="scientific">Phytophthora citrophthora</name>
    <dbReference type="NCBI Taxonomy" id="4793"/>
    <lineage>
        <taxon>Eukaryota</taxon>
        <taxon>Sar</taxon>
        <taxon>Stramenopiles</taxon>
        <taxon>Oomycota</taxon>
        <taxon>Peronosporomycetes</taxon>
        <taxon>Peronosporales</taxon>
        <taxon>Peronosporaceae</taxon>
        <taxon>Phytophthora</taxon>
    </lineage>
</organism>
<gene>
    <name evidence="2" type="ORF">P3T76_011034</name>
</gene>
<sequence>MTSPATMIRRRSESKTSNATAPPKGPAPPKRSASYLATFPLPAPVTPLAARRGPLRMQHLGLAAVDAGYCCHEFTQLHLSVEWRLDRHVVGGVLENATGQPLFEVREKPLSLHRQRSLLDLTEVPVATIRMSAFRRRKATYSSYLYADTSKKPLLKFTMSRSKLEMTFTDIMTGEPCRLGSTGEQGDIEIWLQRGLSADTIKQPIVHMYLSPAGTPLGYSLDIAEGVDAVMAILVCIAVHDSEPDRKWRAPSAIRMDLHDVASQVQTLVALRHFVSAFDASQVASKPVQLRITSDAVVDVATSEKLFLIQQKQFSLHRQRTLLNARNELPVATLRLSMFNRKPTYSAYPRTEHEETPCAFKFTADDTTVRSEFTDLVGGQHCTIGCDPATDGSDSLAFWLVRGTGEAADVQQTIARLTYTHKSPKTKGEQSVVLDVAPGVDRMMMILICIGLLDEGFEDEHTHPQQ</sequence>
<comment type="caution">
    <text evidence="2">The sequence shown here is derived from an EMBL/GenBank/DDBJ whole genome shotgun (WGS) entry which is preliminary data.</text>
</comment>
<dbReference type="Pfam" id="PF04525">
    <property type="entry name" value="LOR"/>
    <property type="match status" value="2"/>
</dbReference>
<dbReference type="Proteomes" id="UP001259832">
    <property type="component" value="Unassembled WGS sequence"/>
</dbReference>